<dbReference type="InterPro" id="IPR037479">
    <property type="entry name" value="Tauto_MSAD"/>
</dbReference>
<dbReference type="PANTHER" id="PTHR38460">
    <property type="entry name" value="TAUTOMERASE YOLI-RELATED"/>
    <property type="match status" value="1"/>
</dbReference>
<dbReference type="HOGENOM" id="CLU_148073_0_0_9"/>
<organism evidence="1 2">
    <name type="scientific">Weissella paramesenteroides ATCC 33313</name>
    <dbReference type="NCBI Taxonomy" id="585506"/>
    <lineage>
        <taxon>Bacteria</taxon>
        <taxon>Bacillati</taxon>
        <taxon>Bacillota</taxon>
        <taxon>Bacilli</taxon>
        <taxon>Lactobacillales</taxon>
        <taxon>Lactobacillaceae</taxon>
        <taxon>Weissella</taxon>
    </lineage>
</organism>
<dbReference type="Proteomes" id="UP000004528">
    <property type="component" value="Unassembled WGS sequence"/>
</dbReference>
<keyword evidence="2" id="KW-1185">Reference proteome</keyword>
<sequence>MKEGNIMPLVRFDLIKGRTQEDIENIMKITQEMVVKDFHVNHRDCYQIVTQHESYEMNIMDTGLDIERSQNVLVISITSRPREKSDIENFYADLANGLSEKKLVEKNDLVVNMTINGDANWSFGFGEAQFLTGKL</sequence>
<protein>
    <recommendedName>
        <fullName evidence="3">Tautomerase enzyme</fullName>
    </recommendedName>
</protein>
<evidence type="ECO:0008006" key="3">
    <source>
        <dbReference type="Google" id="ProtNLM"/>
    </source>
</evidence>
<dbReference type="SUPFAM" id="SSF55331">
    <property type="entry name" value="Tautomerase/MIF"/>
    <property type="match status" value="1"/>
</dbReference>
<dbReference type="Pfam" id="PF14552">
    <property type="entry name" value="Tautomerase_2"/>
    <property type="match status" value="1"/>
</dbReference>
<dbReference type="EMBL" id="ACKU01000029">
    <property type="protein sequence ID" value="EER74292.1"/>
    <property type="molecule type" value="Genomic_DNA"/>
</dbReference>
<comment type="caution">
    <text evidence="1">The sequence shown here is derived from an EMBL/GenBank/DDBJ whole genome shotgun (WGS) entry which is preliminary data.</text>
</comment>
<name>C5RC05_WEIPA</name>
<dbReference type="InterPro" id="IPR014347">
    <property type="entry name" value="Tautomerase/MIF_sf"/>
</dbReference>
<evidence type="ECO:0000313" key="1">
    <source>
        <dbReference type="EMBL" id="EER74292.1"/>
    </source>
</evidence>
<evidence type="ECO:0000313" key="2">
    <source>
        <dbReference type="Proteomes" id="UP000004528"/>
    </source>
</evidence>
<dbReference type="eggNOG" id="COG1942">
    <property type="taxonomic scope" value="Bacteria"/>
</dbReference>
<gene>
    <name evidence="1" type="ORF">HMPREF0877_1501</name>
</gene>
<accession>C5RC05</accession>
<proteinExistence type="predicted"/>
<reference evidence="1 2" key="1">
    <citation type="submission" date="2009-04" db="EMBL/GenBank/DDBJ databases">
        <authorList>
            <person name="Qin X."/>
            <person name="Bachman B."/>
            <person name="Battles P."/>
            <person name="Bell A."/>
            <person name="Bess C."/>
            <person name="Bickham C."/>
            <person name="Chaboub L."/>
            <person name="Chen D."/>
            <person name="Coyle M."/>
            <person name="Deiros D.R."/>
            <person name="Dinh H."/>
            <person name="Forbes L."/>
            <person name="Fowler G."/>
            <person name="Francisco L."/>
            <person name="Fu Q."/>
            <person name="Gubbala S."/>
            <person name="Hale W."/>
            <person name="Han Y."/>
            <person name="Hemphill L."/>
            <person name="Highlander S.K."/>
            <person name="Hirani K."/>
            <person name="Hogues M."/>
            <person name="Jackson L."/>
            <person name="Jakkamsetti A."/>
            <person name="Javaid M."/>
            <person name="Jiang H."/>
            <person name="Korchina V."/>
            <person name="Kovar C."/>
            <person name="Lara F."/>
            <person name="Lee S."/>
            <person name="Mata R."/>
            <person name="Mathew T."/>
            <person name="Moen C."/>
            <person name="Morales K."/>
            <person name="Munidasa M."/>
            <person name="Nazareth L."/>
            <person name="Ngo R."/>
            <person name="Nguyen L."/>
            <person name="Okwuonu G."/>
            <person name="Ongeri F."/>
            <person name="Patil S."/>
            <person name="Petrosino J."/>
            <person name="Pham C."/>
            <person name="Pham P."/>
            <person name="Pu L.-L."/>
            <person name="Puazo M."/>
            <person name="Raj R."/>
            <person name="Reid J."/>
            <person name="Rouhana J."/>
            <person name="Saada N."/>
            <person name="Shang Y."/>
            <person name="Simmons D."/>
            <person name="Thornton R."/>
            <person name="Warren J."/>
            <person name="Weissenberger G."/>
            <person name="Zhang J."/>
            <person name="Zhang L."/>
            <person name="Zhou C."/>
            <person name="Zhu D."/>
            <person name="Muzny D."/>
            <person name="Worley K."/>
            <person name="Gibbs R."/>
        </authorList>
    </citation>
    <scope>NUCLEOTIDE SEQUENCE [LARGE SCALE GENOMIC DNA]</scope>
    <source>
        <strain evidence="1 2">ATCC 33313</strain>
    </source>
</reference>
<dbReference type="AlphaFoldDB" id="C5RC05"/>
<dbReference type="Gene3D" id="3.30.429.10">
    <property type="entry name" value="Macrophage Migration Inhibitory Factor"/>
    <property type="match status" value="1"/>
</dbReference>
<dbReference type="PANTHER" id="PTHR38460:SF1">
    <property type="entry name" value="TAUTOMERASE YOLI-RELATED"/>
    <property type="match status" value="1"/>
</dbReference>